<dbReference type="PROSITE" id="PS51750">
    <property type="entry name" value="BRO_N"/>
    <property type="match status" value="1"/>
</dbReference>
<dbReference type="InterPro" id="IPR003497">
    <property type="entry name" value="BRO_N_domain"/>
</dbReference>
<evidence type="ECO:0000313" key="2">
    <source>
        <dbReference type="Proteomes" id="UP001152795"/>
    </source>
</evidence>
<comment type="caution">
    <text evidence="1">The sequence shown here is derived from an EMBL/GenBank/DDBJ whole genome shotgun (WGS) entry which is preliminary data.</text>
</comment>
<feature type="non-terminal residue" evidence="1">
    <location>
        <position position="1"/>
    </location>
</feature>
<dbReference type="OrthoDB" id="7468926at2759"/>
<keyword evidence="2" id="KW-1185">Reference proteome</keyword>
<dbReference type="GO" id="GO:0003676">
    <property type="term" value="F:nucleic acid binding"/>
    <property type="evidence" value="ECO:0007669"/>
    <property type="project" value="InterPro"/>
</dbReference>
<dbReference type="Gene3D" id="3.40.1350.10">
    <property type="match status" value="1"/>
</dbReference>
<reference evidence="1" key="1">
    <citation type="submission" date="2020-04" db="EMBL/GenBank/DDBJ databases">
        <authorList>
            <person name="Alioto T."/>
            <person name="Alioto T."/>
            <person name="Gomez Garrido J."/>
        </authorList>
    </citation>
    <scope>NUCLEOTIDE SEQUENCE</scope>
    <source>
        <strain evidence="1">A484AB</strain>
    </source>
</reference>
<dbReference type="InterPro" id="IPR011856">
    <property type="entry name" value="tRNA_endonuc-like_dom_sf"/>
</dbReference>
<organism evidence="1 2">
    <name type="scientific">Paramuricea clavata</name>
    <name type="common">Red gorgonian</name>
    <name type="synonym">Violescent sea-whip</name>
    <dbReference type="NCBI Taxonomy" id="317549"/>
    <lineage>
        <taxon>Eukaryota</taxon>
        <taxon>Metazoa</taxon>
        <taxon>Cnidaria</taxon>
        <taxon>Anthozoa</taxon>
        <taxon>Octocorallia</taxon>
        <taxon>Malacalcyonacea</taxon>
        <taxon>Plexauridae</taxon>
        <taxon>Paramuricea</taxon>
    </lineage>
</organism>
<sequence length="185" mass="21119">MEKLFRNRDLNVSVRTVERDGEVLFYAKDVAESLGYSNPQKAVRDHVWGLNKVLLGKAKGVNETFTRKTSGERFVHPKNRQQHTVLLYESGVYQLTFKSRLPIAEDFQAWQAVVIPGLGEYQDTSSKRCDAWKKGYKGGQPDIIIENPMGKYKGFAIEFKSPKGTGVASEKQVLWFHKLMKIGYM</sequence>
<accession>A0A6S7KB16</accession>
<name>A0A6S7KB16_PARCT</name>
<dbReference type="Pfam" id="PF02498">
    <property type="entry name" value="Bro-N"/>
    <property type="match status" value="1"/>
</dbReference>
<dbReference type="Proteomes" id="UP001152795">
    <property type="component" value="Unassembled WGS sequence"/>
</dbReference>
<protein>
    <submittedName>
        <fullName evidence="1">Toxin Bro</fullName>
    </submittedName>
</protein>
<proteinExistence type="predicted"/>
<dbReference type="SMART" id="SM01040">
    <property type="entry name" value="Bro-N"/>
    <property type="match status" value="1"/>
</dbReference>
<dbReference type="AlphaFoldDB" id="A0A6S7KB16"/>
<gene>
    <name evidence="1" type="ORF">PACLA_8A029304</name>
</gene>
<evidence type="ECO:0000313" key="1">
    <source>
        <dbReference type="EMBL" id="CAB4025363.1"/>
    </source>
</evidence>
<dbReference type="EMBL" id="CACRXK020013566">
    <property type="protein sequence ID" value="CAB4025363.1"/>
    <property type="molecule type" value="Genomic_DNA"/>
</dbReference>